<gene>
    <name evidence="6" type="primary">hisB</name>
    <name evidence="8" type="ORF">AD933_03685</name>
    <name evidence="9" type="ORF">Amal_00848</name>
</gene>
<dbReference type="Proteomes" id="UP000075526">
    <property type="component" value="Unassembled WGS sequence"/>
</dbReference>
<comment type="caution">
    <text evidence="9">The sequence shown here is derived from an EMBL/GenBank/DDBJ whole genome shotgun (WGS) entry which is preliminary data.</text>
</comment>
<dbReference type="SUPFAM" id="SSF54211">
    <property type="entry name" value="Ribosomal protein S5 domain 2-like"/>
    <property type="match status" value="2"/>
</dbReference>
<keyword evidence="6" id="KW-0963">Cytoplasm</keyword>
<keyword evidence="4 6" id="KW-0368">Histidine biosynthesis</keyword>
<dbReference type="InterPro" id="IPR020568">
    <property type="entry name" value="Ribosomal_Su5_D2-typ_SF"/>
</dbReference>
<proteinExistence type="inferred from homology"/>
<evidence type="ECO:0000313" key="9">
    <source>
        <dbReference type="EMBL" id="OAG77877.1"/>
    </source>
</evidence>
<dbReference type="PANTHER" id="PTHR23133:SF2">
    <property type="entry name" value="IMIDAZOLEGLYCEROL-PHOSPHATE DEHYDRATASE"/>
    <property type="match status" value="1"/>
</dbReference>
<reference evidence="8 10" key="1">
    <citation type="submission" date="2015-06" db="EMBL/GenBank/DDBJ databases">
        <title>Improved classification and identification of acetic acid bacteria using matrix-assisted laser desorption/ionization time-of-flight mass spectrometry; Gluconobacter nephelii and Gluconobacter uchimurae are later heterotypic synonyms of Gluconobacter japonicus and Gluconobacter oxydans, respectively.</title>
        <authorList>
            <person name="Li L."/>
            <person name="Cleenwerck I."/>
            <person name="De Vuyst L."/>
            <person name="Vandamme P."/>
        </authorList>
    </citation>
    <scope>NUCLEOTIDE SEQUENCE [LARGE SCALE GENOMIC DNA]</scope>
    <source>
        <strain evidence="8 10">LMG 1552</strain>
    </source>
</reference>
<dbReference type="CDD" id="cd07914">
    <property type="entry name" value="IGPD"/>
    <property type="match status" value="1"/>
</dbReference>
<dbReference type="InterPro" id="IPR000807">
    <property type="entry name" value="ImidazoleglycerolP_deHydtase"/>
</dbReference>
<dbReference type="AlphaFoldDB" id="A0A087PSU7"/>
<dbReference type="PANTHER" id="PTHR23133">
    <property type="entry name" value="IMIDAZOLEGLYCEROL-PHOSPHATE DEHYDRATASE HIS7"/>
    <property type="match status" value="1"/>
</dbReference>
<dbReference type="GO" id="GO:0004424">
    <property type="term" value="F:imidazoleglycerol-phosphate dehydratase activity"/>
    <property type="evidence" value="ECO:0007669"/>
    <property type="project" value="UniProtKB-UniRule"/>
</dbReference>
<dbReference type="STRING" id="178901.AmDm5_0916"/>
<dbReference type="GO" id="GO:0005737">
    <property type="term" value="C:cytoplasm"/>
    <property type="evidence" value="ECO:0007669"/>
    <property type="project" value="UniProtKB-SubCell"/>
</dbReference>
<evidence type="ECO:0000256" key="4">
    <source>
        <dbReference type="ARBA" id="ARBA00023102"/>
    </source>
</evidence>
<name>A0A087PSU7_9PROT</name>
<evidence type="ECO:0000256" key="7">
    <source>
        <dbReference type="RuleBase" id="RU000599"/>
    </source>
</evidence>
<dbReference type="Proteomes" id="UP000077349">
    <property type="component" value="Unassembled WGS sequence"/>
</dbReference>
<dbReference type="NCBIfam" id="NF002111">
    <property type="entry name" value="PRK00951.2-1"/>
    <property type="match status" value="1"/>
</dbReference>
<dbReference type="PATRIC" id="fig|178901.10.peg.892"/>
<dbReference type="PROSITE" id="PS00955">
    <property type="entry name" value="IGP_DEHYDRATASE_2"/>
    <property type="match status" value="1"/>
</dbReference>
<dbReference type="UniPathway" id="UPA00031">
    <property type="reaction ID" value="UER00011"/>
</dbReference>
<dbReference type="GO" id="GO:0000105">
    <property type="term" value="P:L-histidine biosynthetic process"/>
    <property type="evidence" value="ECO:0007669"/>
    <property type="project" value="UniProtKB-UniRule"/>
</dbReference>
<sequence>MSTARQATLHRVTSETDIAVTLDLDGSGQANIDTGIGFFDHMLTALAKHGLLDLTVIVKGDLHIDGHHTVEDTGIAIGQALRQALGDKRGVRRFGHALVPLDEALCEAVVDLSGRPFLAWDATFDRDRIGELDTELVEEFFRAFAMSGMLTLHLTQKAGKNCHHIAEAAFKALARALRMAVEPDPRAQGSIPSTKGVL</sequence>
<accession>A0A087PSU7</accession>
<dbReference type="eggNOG" id="COG0131">
    <property type="taxonomic scope" value="Bacteria"/>
</dbReference>
<comment type="similarity">
    <text evidence="6 7">Belongs to the imidazoleglycerol-phosphate dehydratase family.</text>
</comment>
<dbReference type="HAMAP" id="MF_00076">
    <property type="entry name" value="HisB"/>
    <property type="match status" value="1"/>
</dbReference>
<evidence type="ECO:0000256" key="3">
    <source>
        <dbReference type="ARBA" id="ARBA00022605"/>
    </source>
</evidence>
<dbReference type="EMBL" id="LHZF01000142">
    <property type="protein sequence ID" value="KXV18012.1"/>
    <property type="molecule type" value="Genomic_DNA"/>
</dbReference>
<dbReference type="Pfam" id="PF00475">
    <property type="entry name" value="IGPD"/>
    <property type="match status" value="1"/>
</dbReference>
<evidence type="ECO:0000313" key="10">
    <source>
        <dbReference type="Proteomes" id="UP000075526"/>
    </source>
</evidence>
<keyword evidence="3 6" id="KW-0028">Amino-acid biosynthesis</keyword>
<dbReference type="GeneID" id="29556703"/>
<dbReference type="FunFam" id="3.30.230.40:FF:000001">
    <property type="entry name" value="Imidazoleglycerol-phosphate dehydratase HisB"/>
    <property type="match status" value="1"/>
</dbReference>
<dbReference type="EMBL" id="LVHD01000010">
    <property type="protein sequence ID" value="OAG77877.1"/>
    <property type="molecule type" value="Genomic_DNA"/>
</dbReference>
<comment type="pathway">
    <text evidence="1 6 7">Amino-acid biosynthesis; L-histidine biosynthesis; L-histidine from 5-phospho-alpha-D-ribose 1-diphosphate: step 6/9.</text>
</comment>
<keyword evidence="5 6" id="KW-0456">Lyase</keyword>
<evidence type="ECO:0000256" key="5">
    <source>
        <dbReference type="ARBA" id="ARBA00023239"/>
    </source>
</evidence>
<organism evidence="9 11">
    <name type="scientific">Acetobacter malorum</name>
    <dbReference type="NCBI Taxonomy" id="178901"/>
    <lineage>
        <taxon>Bacteria</taxon>
        <taxon>Pseudomonadati</taxon>
        <taxon>Pseudomonadota</taxon>
        <taxon>Alphaproteobacteria</taxon>
        <taxon>Acetobacterales</taxon>
        <taxon>Acetobacteraceae</taxon>
        <taxon>Acetobacter</taxon>
    </lineage>
</organism>
<dbReference type="FunFam" id="3.30.230.40:FF:000003">
    <property type="entry name" value="Imidazoleglycerol-phosphate dehydratase HisB"/>
    <property type="match status" value="1"/>
</dbReference>
<comment type="subcellular location">
    <subcellularLocation>
        <location evidence="6 7">Cytoplasm</location>
    </subcellularLocation>
</comment>
<dbReference type="Gene3D" id="3.30.230.40">
    <property type="entry name" value="Imidazole glycerol phosphate dehydratase, domain 1"/>
    <property type="match status" value="2"/>
</dbReference>
<evidence type="ECO:0000256" key="1">
    <source>
        <dbReference type="ARBA" id="ARBA00005047"/>
    </source>
</evidence>
<dbReference type="RefSeq" id="WP_043550343.1">
    <property type="nucleotide sequence ID" value="NZ_JBDNJR010000033.1"/>
</dbReference>
<dbReference type="InterPro" id="IPR038494">
    <property type="entry name" value="IGPD_sf"/>
</dbReference>
<evidence type="ECO:0000256" key="2">
    <source>
        <dbReference type="ARBA" id="ARBA00016664"/>
    </source>
</evidence>
<dbReference type="NCBIfam" id="NF002109">
    <property type="entry name" value="PRK00951.1-5"/>
    <property type="match status" value="1"/>
</dbReference>
<dbReference type="PROSITE" id="PS00954">
    <property type="entry name" value="IGP_DEHYDRATASE_1"/>
    <property type="match status" value="1"/>
</dbReference>
<evidence type="ECO:0000313" key="8">
    <source>
        <dbReference type="EMBL" id="KXV18012.1"/>
    </source>
</evidence>
<dbReference type="EC" id="4.2.1.19" evidence="6 7"/>
<protein>
    <recommendedName>
        <fullName evidence="2 6">Imidazoleglycerol-phosphate dehydratase</fullName>
        <shortName evidence="6">IGPD</shortName>
        <ecNumber evidence="6 7">4.2.1.19</ecNumber>
    </recommendedName>
</protein>
<dbReference type="NCBIfam" id="NF002114">
    <property type="entry name" value="PRK00951.2-4"/>
    <property type="match status" value="1"/>
</dbReference>
<comment type="catalytic activity">
    <reaction evidence="6 7">
        <text>D-erythro-1-(imidazol-4-yl)glycerol 3-phosphate = 3-(imidazol-4-yl)-2-oxopropyl phosphate + H2O</text>
        <dbReference type="Rhea" id="RHEA:11040"/>
        <dbReference type="ChEBI" id="CHEBI:15377"/>
        <dbReference type="ChEBI" id="CHEBI:57766"/>
        <dbReference type="ChEBI" id="CHEBI:58278"/>
        <dbReference type="EC" id="4.2.1.19"/>
    </reaction>
</comment>
<evidence type="ECO:0000256" key="6">
    <source>
        <dbReference type="HAMAP-Rule" id="MF_00076"/>
    </source>
</evidence>
<dbReference type="InterPro" id="IPR020565">
    <property type="entry name" value="ImidazoleglycerP_deHydtase_CS"/>
</dbReference>
<reference evidence="9 11" key="2">
    <citation type="submission" date="2016-03" db="EMBL/GenBank/DDBJ databases">
        <title>Draft genome sequence of Acetobacter malorum CECT 7742, a strain isolated from strawberry vinegar.</title>
        <authorList>
            <person name="Sainz F."/>
            <person name="Mas A."/>
            <person name="Torija M.J."/>
        </authorList>
    </citation>
    <scope>NUCLEOTIDE SEQUENCE [LARGE SCALE GENOMIC DNA]</scope>
    <source>
        <strain evidence="9 11">CECT 7742</strain>
    </source>
</reference>
<evidence type="ECO:0000313" key="11">
    <source>
        <dbReference type="Proteomes" id="UP000077349"/>
    </source>
</evidence>